<dbReference type="InterPro" id="IPR043128">
    <property type="entry name" value="Rev_trsase/Diguanyl_cyclase"/>
</dbReference>
<dbReference type="EMBL" id="UFVD01000001">
    <property type="protein sequence ID" value="SUX11487.1"/>
    <property type="molecule type" value="Genomic_DNA"/>
</dbReference>
<proteinExistence type="inferred from homology"/>
<comment type="similarity">
    <text evidence="1">Belongs to the DNA polymerase type-Y family.</text>
</comment>
<evidence type="ECO:0000256" key="1">
    <source>
        <dbReference type="ARBA" id="ARBA00010945"/>
    </source>
</evidence>
<dbReference type="RefSeq" id="WP_089182211.1">
    <property type="nucleotide sequence ID" value="NZ_CP043427.1"/>
</dbReference>
<dbReference type="OrthoDB" id="9808813at2"/>
<dbReference type="InterPro" id="IPR017961">
    <property type="entry name" value="DNA_pol_Y-fam_little_finger"/>
</dbReference>
<dbReference type="PROSITE" id="PS50173">
    <property type="entry name" value="UMUC"/>
    <property type="match status" value="1"/>
</dbReference>
<sequence>MILHIDLDCFFVSVARIKDSSLNGQIVAVIGDKSSNIFGDEMIANSNKGVILSSSYEARKFGIHSAMSVNEALKLCPKLKLIPNDMKLNKTISSQIYNFLYTFTPEIEQFSIDEFFLNLKGTKYQDDYIGFAKFLQQNILDKFKLPCSIGLCEGKFLAKLATDLKKPFGIKFLDIKNLKEELKDVNIAKFPGIGKSTQKFLYAHCIKTISQALESKAIFEKMGKNGIKIYNRICGINDDKISNQRNAKSIGFGRTFNPTLNRDEIRRKISIMCRHLGFEVLKNDLNPMSYELKIRYKNRYEFSKRYTPNKPFCIDLLSSIINELFTKIDKYSFENIIYIGINLSNFSSNLEFCSTLFSYDDDIKQKNLDKTFSKIWSKFGIDKIKKASEI</sequence>
<dbReference type="Gene3D" id="3.40.1170.60">
    <property type="match status" value="1"/>
</dbReference>
<evidence type="ECO:0000313" key="4">
    <source>
        <dbReference type="EMBL" id="SUX11487.1"/>
    </source>
</evidence>
<gene>
    <name evidence="4" type="primary">dinB</name>
    <name evidence="4" type="ORF">NCTC12475_01715</name>
</gene>
<dbReference type="InterPro" id="IPR050116">
    <property type="entry name" value="DNA_polymerase-Y"/>
</dbReference>
<dbReference type="SUPFAM" id="SSF100879">
    <property type="entry name" value="Lesion bypass DNA polymerase (Y-family), little finger domain"/>
    <property type="match status" value="1"/>
</dbReference>
<dbReference type="CDD" id="cd03586">
    <property type="entry name" value="PolY_Pol_IV_kappa"/>
    <property type="match status" value="1"/>
</dbReference>
<dbReference type="GeneID" id="93090353"/>
<dbReference type="GO" id="GO:0003684">
    <property type="term" value="F:damaged DNA binding"/>
    <property type="evidence" value="ECO:0007669"/>
    <property type="project" value="InterPro"/>
</dbReference>
<dbReference type="GO" id="GO:0042276">
    <property type="term" value="P:error-prone translesion synthesis"/>
    <property type="evidence" value="ECO:0007669"/>
    <property type="project" value="TreeGrafter"/>
</dbReference>
<dbReference type="PANTHER" id="PTHR11076">
    <property type="entry name" value="DNA REPAIR POLYMERASE UMUC / TRANSFERASE FAMILY MEMBER"/>
    <property type="match status" value="1"/>
</dbReference>
<dbReference type="GO" id="GO:0003887">
    <property type="term" value="F:DNA-directed DNA polymerase activity"/>
    <property type="evidence" value="ECO:0007669"/>
    <property type="project" value="UniProtKB-KW"/>
</dbReference>
<keyword evidence="5" id="KW-1185">Reference proteome</keyword>
<dbReference type="AlphaFoldDB" id="A0A381DLP4"/>
<dbReference type="Pfam" id="PF11799">
    <property type="entry name" value="IMS_C"/>
    <property type="match status" value="1"/>
</dbReference>
<keyword evidence="3" id="KW-0239">DNA-directed DNA polymerase</keyword>
<dbReference type="Gene3D" id="3.30.1490.100">
    <property type="entry name" value="DNA polymerase, Y-family, little finger domain"/>
    <property type="match status" value="1"/>
</dbReference>
<accession>A0A381DLP4</accession>
<evidence type="ECO:0000256" key="3">
    <source>
        <dbReference type="ARBA" id="ARBA00022932"/>
    </source>
</evidence>
<protein>
    <submittedName>
        <fullName evidence="4">DNA polymerase IV 1</fullName>
        <ecNumber evidence="4">2.7.7.7</ecNumber>
    </submittedName>
</protein>
<name>A0A381DLP4_9BACT</name>
<dbReference type="Pfam" id="PF00817">
    <property type="entry name" value="IMS"/>
    <property type="match status" value="1"/>
</dbReference>
<dbReference type="InterPro" id="IPR022880">
    <property type="entry name" value="DNApol_IV"/>
</dbReference>
<organism evidence="4 5">
    <name type="scientific">Campylobacter sputorum subsp. sputorum</name>
    <dbReference type="NCBI Taxonomy" id="32024"/>
    <lineage>
        <taxon>Bacteria</taxon>
        <taxon>Pseudomonadati</taxon>
        <taxon>Campylobacterota</taxon>
        <taxon>Epsilonproteobacteria</taxon>
        <taxon>Campylobacterales</taxon>
        <taxon>Campylobacteraceae</taxon>
        <taxon>Campylobacter</taxon>
    </lineage>
</organism>
<keyword evidence="4" id="KW-0808">Transferase</keyword>
<dbReference type="SUPFAM" id="SSF56672">
    <property type="entry name" value="DNA/RNA polymerases"/>
    <property type="match status" value="1"/>
</dbReference>
<evidence type="ECO:0000313" key="5">
    <source>
        <dbReference type="Proteomes" id="UP000254920"/>
    </source>
</evidence>
<dbReference type="InterPro" id="IPR001126">
    <property type="entry name" value="UmuC"/>
</dbReference>
<dbReference type="EC" id="2.7.7.7" evidence="4"/>
<keyword evidence="4" id="KW-0548">Nucleotidyltransferase</keyword>
<dbReference type="PANTHER" id="PTHR11076:SF33">
    <property type="entry name" value="DNA POLYMERASE KAPPA"/>
    <property type="match status" value="1"/>
</dbReference>
<dbReference type="STRING" id="32024.GCA_000788295_00755"/>
<evidence type="ECO:0000256" key="2">
    <source>
        <dbReference type="ARBA" id="ARBA00022457"/>
    </source>
</evidence>
<dbReference type="InterPro" id="IPR043502">
    <property type="entry name" value="DNA/RNA_pol_sf"/>
</dbReference>
<dbReference type="GO" id="GO:0009432">
    <property type="term" value="P:SOS response"/>
    <property type="evidence" value="ECO:0007669"/>
    <property type="project" value="TreeGrafter"/>
</dbReference>
<dbReference type="InterPro" id="IPR036775">
    <property type="entry name" value="DNA_pol_Y-fam_lit_finger_sf"/>
</dbReference>
<dbReference type="GO" id="GO:0005829">
    <property type="term" value="C:cytosol"/>
    <property type="evidence" value="ECO:0007669"/>
    <property type="project" value="TreeGrafter"/>
</dbReference>
<dbReference type="Proteomes" id="UP000254920">
    <property type="component" value="Unassembled WGS sequence"/>
</dbReference>
<reference evidence="4 5" key="1">
    <citation type="submission" date="2018-06" db="EMBL/GenBank/DDBJ databases">
        <authorList>
            <consortium name="Pathogen Informatics"/>
            <person name="Doyle S."/>
        </authorList>
    </citation>
    <scope>NUCLEOTIDE SEQUENCE [LARGE SCALE GENOMIC DNA]</scope>
    <source>
        <strain evidence="4 5">NCTC12475</strain>
    </source>
</reference>
<dbReference type="Gene3D" id="3.30.70.270">
    <property type="match status" value="1"/>
</dbReference>
<dbReference type="GO" id="GO:0006281">
    <property type="term" value="P:DNA repair"/>
    <property type="evidence" value="ECO:0007669"/>
    <property type="project" value="InterPro"/>
</dbReference>
<keyword evidence="2" id="KW-0515">Mutator protein</keyword>